<dbReference type="GeneID" id="84589901"/>
<accession>A0AAJ8BL14</accession>
<feature type="compositionally biased region" description="Basic and acidic residues" evidence="1">
    <location>
        <begin position="70"/>
        <end position="81"/>
    </location>
</feature>
<sequence>MVTSEIPRGLQHMLDAETSVCRESQSTDLDHPLANLCDHRLNPLGSLGCTPSRALTGWKTRLAVPWRNNPPDRIEANDSHKGKSPPKRKRQLRFEQKREAQAIQFPRHTHGLIFNVAAAQAPSFGLPLCSLTSVSICQG</sequence>
<feature type="compositionally biased region" description="Basic residues" evidence="1">
    <location>
        <begin position="82"/>
        <end position="91"/>
    </location>
</feature>
<dbReference type="KEGG" id="ang:An01g03960"/>
<name>A0AAJ8BL14_ASPNG</name>
<organism evidence="2">
    <name type="scientific">Aspergillus niger</name>
    <dbReference type="NCBI Taxonomy" id="5061"/>
    <lineage>
        <taxon>Eukaryota</taxon>
        <taxon>Fungi</taxon>
        <taxon>Dikarya</taxon>
        <taxon>Ascomycota</taxon>
        <taxon>Pezizomycotina</taxon>
        <taxon>Eurotiomycetes</taxon>
        <taxon>Eurotiomycetidae</taxon>
        <taxon>Eurotiales</taxon>
        <taxon>Aspergillaceae</taxon>
        <taxon>Aspergillus</taxon>
        <taxon>Aspergillus subgen. Circumdati</taxon>
    </lineage>
</organism>
<protein>
    <submittedName>
        <fullName evidence="2">Uncharacterized protein</fullName>
    </submittedName>
</protein>
<evidence type="ECO:0000256" key="1">
    <source>
        <dbReference type="SAM" id="MobiDB-lite"/>
    </source>
</evidence>
<reference evidence="2" key="2">
    <citation type="submission" date="2025-08" db="UniProtKB">
        <authorList>
            <consortium name="RefSeq"/>
        </authorList>
    </citation>
    <scope>IDENTIFICATION</scope>
</reference>
<feature type="region of interest" description="Disordered" evidence="1">
    <location>
        <begin position="65"/>
        <end position="94"/>
    </location>
</feature>
<dbReference type="VEuPathDB" id="FungiDB:An01g03960"/>
<proteinExistence type="predicted"/>
<evidence type="ECO:0000313" key="2">
    <source>
        <dbReference type="RefSeq" id="XP_059599604.1"/>
    </source>
</evidence>
<dbReference type="AlphaFoldDB" id="A0AAJ8BL14"/>
<reference evidence="2" key="1">
    <citation type="submission" date="2025-02" db="EMBL/GenBank/DDBJ databases">
        <authorList>
            <consortium name="NCBI Genome Project"/>
        </authorList>
    </citation>
    <scope>NUCLEOTIDE SEQUENCE</scope>
</reference>
<gene>
    <name evidence="2" type="ORF">An01g03960</name>
</gene>
<dbReference type="RefSeq" id="XP_059599604.1">
    <property type="nucleotide sequence ID" value="XM_059747286.1"/>
</dbReference>